<dbReference type="SUPFAM" id="SSF55073">
    <property type="entry name" value="Nucleotide cyclase"/>
    <property type="match status" value="1"/>
</dbReference>
<dbReference type="PROSITE" id="PS50887">
    <property type="entry name" value="GGDEF"/>
    <property type="match status" value="1"/>
</dbReference>
<keyword evidence="1" id="KW-0472">Membrane</keyword>
<name>A0A8J6LRE0_9FIRM</name>
<evidence type="ECO:0000313" key="3">
    <source>
        <dbReference type="EMBL" id="MBA2131987.1"/>
    </source>
</evidence>
<dbReference type="GO" id="GO:0052621">
    <property type="term" value="F:diguanylate cyclase activity"/>
    <property type="evidence" value="ECO:0007669"/>
    <property type="project" value="TreeGrafter"/>
</dbReference>
<dbReference type="Pfam" id="PF13492">
    <property type="entry name" value="GAF_3"/>
    <property type="match status" value="1"/>
</dbReference>
<feature type="transmembrane region" description="Helical" evidence="1">
    <location>
        <begin position="49"/>
        <end position="67"/>
    </location>
</feature>
<proteinExistence type="predicted"/>
<dbReference type="NCBIfam" id="TIGR00254">
    <property type="entry name" value="GGDEF"/>
    <property type="match status" value="1"/>
</dbReference>
<dbReference type="Gene3D" id="3.30.450.40">
    <property type="match status" value="1"/>
</dbReference>
<accession>A0A8J6LRE0</accession>
<comment type="caution">
    <text evidence="3">The sequence shown here is derived from an EMBL/GenBank/DDBJ whole genome shotgun (WGS) entry which is preliminary data.</text>
</comment>
<dbReference type="InterPro" id="IPR000160">
    <property type="entry name" value="GGDEF_dom"/>
</dbReference>
<feature type="transmembrane region" description="Helical" evidence="1">
    <location>
        <begin position="156"/>
        <end position="180"/>
    </location>
</feature>
<organism evidence="3 4">
    <name type="scientific">Capillibacterium thermochitinicola</name>
    <dbReference type="NCBI Taxonomy" id="2699427"/>
    <lineage>
        <taxon>Bacteria</taxon>
        <taxon>Bacillati</taxon>
        <taxon>Bacillota</taxon>
        <taxon>Capillibacterium</taxon>
    </lineage>
</organism>
<dbReference type="InterPro" id="IPR050469">
    <property type="entry name" value="Diguanylate_Cyclase"/>
</dbReference>
<feature type="domain" description="GGDEF" evidence="2">
    <location>
        <begin position="405"/>
        <end position="536"/>
    </location>
</feature>
<dbReference type="Proteomes" id="UP000657177">
    <property type="component" value="Unassembled WGS sequence"/>
</dbReference>
<feature type="transmembrane region" description="Helical" evidence="1">
    <location>
        <begin position="125"/>
        <end position="144"/>
    </location>
</feature>
<feature type="transmembrane region" description="Helical" evidence="1">
    <location>
        <begin position="101"/>
        <end position="118"/>
    </location>
</feature>
<dbReference type="InterPro" id="IPR029787">
    <property type="entry name" value="Nucleotide_cyclase"/>
</dbReference>
<dbReference type="EMBL" id="JAAKDE010000001">
    <property type="protein sequence ID" value="MBA2131987.1"/>
    <property type="molecule type" value="Genomic_DNA"/>
</dbReference>
<dbReference type="CDD" id="cd01949">
    <property type="entry name" value="GGDEF"/>
    <property type="match status" value="1"/>
</dbReference>
<dbReference type="GO" id="GO:1902201">
    <property type="term" value="P:negative regulation of bacterial-type flagellum-dependent cell motility"/>
    <property type="evidence" value="ECO:0007669"/>
    <property type="project" value="TreeGrafter"/>
</dbReference>
<reference evidence="3" key="1">
    <citation type="submission" date="2020-06" db="EMBL/GenBank/DDBJ databases">
        <title>Novel chitinolytic bacterium.</title>
        <authorList>
            <person name="Ungkulpasvich U."/>
            <person name="Kosugi A."/>
            <person name="Uke A."/>
        </authorList>
    </citation>
    <scope>NUCLEOTIDE SEQUENCE</scope>
    <source>
        <strain evidence="3">UUS1-1</strain>
    </source>
</reference>
<evidence type="ECO:0000259" key="2">
    <source>
        <dbReference type="PROSITE" id="PS50887"/>
    </source>
</evidence>
<keyword evidence="1" id="KW-0812">Transmembrane</keyword>
<keyword evidence="1" id="KW-1133">Transmembrane helix</keyword>
<dbReference type="Gene3D" id="3.30.70.270">
    <property type="match status" value="1"/>
</dbReference>
<dbReference type="Pfam" id="PF00990">
    <property type="entry name" value="GGDEF"/>
    <property type="match status" value="1"/>
</dbReference>
<dbReference type="PANTHER" id="PTHR45138:SF9">
    <property type="entry name" value="DIGUANYLATE CYCLASE DGCM-RELATED"/>
    <property type="match status" value="1"/>
</dbReference>
<keyword evidence="4" id="KW-1185">Reference proteome</keyword>
<dbReference type="InterPro" id="IPR043128">
    <property type="entry name" value="Rev_trsase/Diguanyl_cyclase"/>
</dbReference>
<dbReference type="GO" id="GO:0043709">
    <property type="term" value="P:cell adhesion involved in single-species biofilm formation"/>
    <property type="evidence" value="ECO:0007669"/>
    <property type="project" value="TreeGrafter"/>
</dbReference>
<dbReference type="RefSeq" id="WP_181338431.1">
    <property type="nucleotide sequence ID" value="NZ_JAAKDE010000001.1"/>
</dbReference>
<dbReference type="SUPFAM" id="SSF55781">
    <property type="entry name" value="GAF domain-like"/>
    <property type="match status" value="1"/>
</dbReference>
<dbReference type="PANTHER" id="PTHR45138">
    <property type="entry name" value="REGULATORY COMPONENTS OF SENSORY TRANSDUCTION SYSTEM"/>
    <property type="match status" value="1"/>
</dbReference>
<dbReference type="AlphaFoldDB" id="A0A8J6LRE0"/>
<dbReference type="InterPro" id="IPR003018">
    <property type="entry name" value="GAF"/>
</dbReference>
<evidence type="ECO:0000313" key="4">
    <source>
        <dbReference type="Proteomes" id="UP000657177"/>
    </source>
</evidence>
<dbReference type="GO" id="GO:0005886">
    <property type="term" value="C:plasma membrane"/>
    <property type="evidence" value="ECO:0007669"/>
    <property type="project" value="TreeGrafter"/>
</dbReference>
<protein>
    <submittedName>
        <fullName evidence="3">Diguanylate cyclase</fullName>
    </submittedName>
</protein>
<gene>
    <name evidence="3" type="ORF">G5B42_00215</name>
</gene>
<dbReference type="SMART" id="SM00065">
    <property type="entry name" value="GAF"/>
    <property type="match status" value="1"/>
</dbReference>
<dbReference type="SMART" id="SM00267">
    <property type="entry name" value="GGDEF"/>
    <property type="match status" value="1"/>
</dbReference>
<evidence type="ECO:0000256" key="1">
    <source>
        <dbReference type="SAM" id="Phobius"/>
    </source>
</evidence>
<sequence>MLQHNNGKTQLRLKINLKLHQLTSLLFLALVCLLTFGQTSPYPYSLRPYLTFVLLFSFVALVVKEILYKRQLLPRFFWLMDLLDVATASFIYYLGFFSVNYLIVLYFFLIFLSVREFIPGETHYLTLLSLIGFGINVALLWPNYRILAPIYGMDPVFYGFIVGSAFFSLVFVGVFAYFYAKSDFRLSRHLEQMLAEKEAALKETYLTHANLEEKYAFSYTLTLIQQFLLEEMDETNLLTRITDIIQGIVGSYSCAIFSLDKDNTIRLAAYSGKQLPPDLPEFVQRKDSLVALTIKSQAIHNEKDASFAERNFWAEHNIHSLITIPLSTKNNKLGVILVTSAQTFSFDQEQQEQLMIIANQISLALENTRLHKETKLMAWHDSLTGLYNRNYLNIFLSIVEDSTSNRLGCLIFDLDHFKVVNDTYGHTTGDMVLKKLATILSKHTSPGRIAVRYGGEEFIMLDLNSSMEELYNLGEQIRKEVAAYKFWTATGEEFSITISCGIALDDTGFDKVFAKADTALYQAKNQGRNQVVIYGSRAMETSVN</sequence>
<dbReference type="FunFam" id="3.30.70.270:FF:000001">
    <property type="entry name" value="Diguanylate cyclase domain protein"/>
    <property type="match status" value="1"/>
</dbReference>
<dbReference type="InterPro" id="IPR029016">
    <property type="entry name" value="GAF-like_dom_sf"/>
</dbReference>